<feature type="chain" id="PRO_5025644710" evidence="1">
    <location>
        <begin position="19"/>
        <end position="115"/>
    </location>
</feature>
<organism evidence="2 3">
    <name type="scientific">Phytophthora rubi</name>
    <dbReference type="NCBI Taxonomy" id="129364"/>
    <lineage>
        <taxon>Eukaryota</taxon>
        <taxon>Sar</taxon>
        <taxon>Stramenopiles</taxon>
        <taxon>Oomycota</taxon>
        <taxon>Peronosporomycetes</taxon>
        <taxon>Peronosporales</taxon>
        <taxon>Peronosporaceae</taxon>
        <taxon>Phytophthora</taxon>
    </lineage>
</organism>
<comment type="caution">
    <text evidence="2">The sequence shown here is derived from an EMBL/GenBank/DDBJ whole genome shotgun (WGS) entry which is preliminary data.</text>
</comment>
<evidence type="ECO:0000256" key="1">
    <source>
        <dbReference type="SAM" id="SignalP"/>
    </source>
</evidence>
<feature type="signal peptide" evidence="1">
    <location>
        <begin position="1"/>
        <end position="18"/>
    </location>
</feature>
<dbReference type="Proteomes" id="UP000434957">
    <property type="component" value="Unassembled WGS sequence"/>
</dbReference>
<keyword evidence="1" id="KW-0732">Signal</keyword>
<evidence type="ECO:0000313" key="3">
    <source>
        <dbReference type="Proteomes" id="UP000434957"/>
    </source>
</evidence>
<name>A0A6A4FK31_9STRA</name>
<sequence>MSWLHSYLTCLLYDFVYARAIGRRLGSVDSTNRVRKLRLELTITPLGTGSEQLRLGSNAIDYSCCIRTSRAPPLRGGGAIIYLRVYISRRYAAVLLLSTSVLILILAESRRCAAD</sequence>
<proteinExistence type="predicted"/>
<dbReference type="AlphaFoldDB" id="A0A6A4FK31"/>
<dbReference type="EMBL" id="QXFT01000695">
    <property type="protein sequence ID" value="KAE9337703.1"/>
    <property type="molecule type" value="Genomic_DNA"/>
</dbReference>
<accession>A0A6A4FK31</accession>
<evidence type="ECO:0000313" key="2">
    <source>
        <dbReference type="EMBL" id="KAE9337703.1"/>
    </source>
</evidence>
<gene>
    <name evidence="2" type="ORF">PR003_g11868</name>
</gene>
<protein>
    <submittedName>
        <fullName evidence="2">Uncharacterized protein</fullName>
    </submittedName>
</protein>
<keyword evidence="3" id="KW-1185">Reference proteome</keyword>
<reference evidence="2 3" key="1">
    <citation type="submission" date="2018-08" db="EMBL/GenBank/DDBJ databases">
        <title>Genomic investigation of the strawberry pathogen Phytophthora fragariae indicates pathogenicity is determined by transcriptional variation in three key races.</title>
        <authorList>
            <person name="Adams T.M."/>
            <person name="Armitage A.D."/>
            <person name="Sobczyk M.K."/>
            <person name="Bates H.J."/>
            <person name="Dunwell J.M."/>
            <person name="Nellist C.F."/>
            <person name="Harrison R.J."/>
        </authorList>
    </citation>
    <scope>NUCLEOTIDE SEQUENCE [LARGE SCALE GENOMIC DNA]</scope>
    <source>
        <strain evidence="2 3">SCRP333</strain>
    </source>
</reference>